<dbReference type="Gene3D" id="3.40.50.300">
    <property type="entry name" value="P-loop containing nucleotide triphosphate hydrolases"/>
    <property type="match status" value="1"/>
</dbReference>
<dbReference type="InterPro" id="IPR039421">
    <property type="entry name" value="Type_1_exporter"/>
</dbReference>
<dbReference type="RefSeq" id="WP_188666294.1">
    <property type="nucleotide sequence ID" value="NZ_BMHV01000023.1"/>
</dbReference>
<dbReference type="PROSITE" id="PS50929">
    <property type="entry name" value="ABC_TM1F"/>
    <property type="match status" value="1"/>
</dbReference>
<feature type="transmembrane region" description="Helical" evidence="7">
    <location>
        <begin position="49"/>
        <end position="75"/>
    </location>
</feature>
<evidence type="ECO:0000259" key="9">
    <source>
        <dbReference type="PROSITE" id="PS50929"/>
    </source>
</evidence>
<evidence type="ECO:0000256" key="1">
    <source>
        <dbReference type="ARBA" id="ARBA00004651"/>
    </source>
</evidence>
<reference evidence="10" key="2">
    <citation type="submission" date="2020-09" db="EMBL/GenBank/DDBJ databases">
        <authorList>
            <person name="Sun Q."/>
            <person name="Zhou Y."/>
        </authorList>
    </citation>
    <scope>NUCLEOTIDE SEQUENCE</scope>
    <source>
        <strain evidence="10">CGMCC 1.15254</strain>
    </source>
</reference>
<dbReference type="GO" id="GO:0016887">
    <property type="term" value="F:ATP hydrolysis activity"/>
    <property type="evidence" value="ECO:0007669"/>
    <property type="project" value="InterPro"/>
</dbReference>
<feature type="domain" description="ABC transmembrane type-1" evidence="9">
    <location>
        <begin position="24"/>
        <end position="303"/>
    </location>
</feature>
<accession>A0A917FD50</accession>
<dbReference type="PANTHER" id="PTHR43394">
    <property type="entry name" value="ATP-DEPENDENT PERMEASE MDL1, MITOCHONDRIAL"/>
    <property type="match status" value="1"/>
</dbReference>
<keyword evidence="5 7" id="KW-1133">Transmembrane helix</keyword>
<evidence type="ECO:0000256" key="6">
    <source>
        <dbReference type="ARBA" id="ARBA00023136"/>
    </source>
</evidence>
<keyword evidence="4" id="KW-0067">ATP-binding</keyword>
<dbReference type="GO" id="GO:0005524">
    <property type="term" value="F:ATP binding"/>
    <property type="evidence" value="ECO:0007669"/>
    <property type="project" value="UniProtKB-KW"/>
</dbReference>
<dbReference type="AlphaFoldDB" id="A0A917FD50"/>
<evidence type="ECO:0000256" key="7">
    <source>
        <dbReference type="SAM" id="Phobius"/>
    </source>
</evidence>
<evidence type="ECO:0008006" key="12">
    <source>
        <dbReference type="Google" id="ProtNLM"/>
    </source>
</evidence>
<feature type="transmembrane region" description="Helical" evidence="7">
    <location>
        <begin position="250"/>
        <end position="268"/>
    </location>
</feature>
<dbReference type="GO" id="GO:0005886">
    <property type="term" value="C:plasma membrane"/>
    <property type="evidence" value="ECO:0007669"/>
    <property type="project" value="UniProtKB-SubCell"/>
</dbReference>
<keyword evidence="2 7" id="KW-0812">Transmembrane</keyword>
<dbReference type="Gene3D" id="1.20.1560.10">
    <property type="entry name" value="ABC transporter type 1, transmembrane domain"/>
    <property type="match status" value="1"/>
</dbReference>
<dbReference type="PROSITE" id="PS50893">
    <property type="entry name" value="ABC_TRANSPORTER_2"/>
    <property type="match status" value="1"/>
</dbReference>
<dbReference type="SMART" id="SM00382">
    <property type="entry name" value="AAA"/>
    <property type="match status" value="1"/>
</dbReference>
<keyword evidence="11" id="KW-1185">Reference proteome</keyword>
<dbReference type="GO" id="GO:0015421">
    <property type="term" value="F:ABC-type oligopeptide transporter activity"/>
    <property type="evidence" value="ECO:0007669"/>
    <property type="project" value="TreeGrafter"/>
</dbReference>
<keyword evidence="3" id="KW-0547">Nucleotide-binding</keyword>
<keyword evidence="6 7" id="KW-0472">Membrane</keyword>
<dbReference type="InterPro" id="IPR036640">
    <property type="entry name" value="ABC1_TM_sf"/>
</dbReference>
<feature type="domain" description="ABC transporter" evidence="8">
    <location>
        <begin position="335"/>
        <end position="567"/>
    </location>
</feature>
<dbReference type="Pfam" id="PF00664">
    <property type="entry name" value="ABC_membrane"/>
    <property type="match status" value="1"/>
</dbReference>
<evidence type="ECO:0000313" key="11">
    <source>
        <dbReference type="Proteomes" id="UP000632498"/>
    </source>
</evidence>
<evidence type="ECO:0000259" key="8">
    <source>
        <dbReference type="PROSITE" id="PS50893"/>
    </source>
</evidence>
<dbReference type="InterPro" id="IPR011527">
    <property type="entry name" value="ABC1_TM_dom"/>
</dbReference>
<dbReference type="InterPro" id="IPR027417">
    <property type="entry name" value="P-loop_NTPase"/>
</dbReference>
<evidence type="ECO:0000256" key="5">
    <source>
        <dbReference type="ARBA" id="ARBA00022989"/>
    </source>
</evidence>
<protein>
    <recommendedName>
        <fullName evidence="12">ABC transporter</fullName>
    </recommendedName>
</protein>
<feature type="transmembrane region" description="Helical" evidence="7">
    <location>
        <begin position="20"/>
        <end position="43"/>
    </location>
</feature>
<evidence type="ECO:0000256" key="2">
    <source>
        <dbReference type="ARBA" id="ARBA00022692"/>
    </source>
</evidence>
<dbReference type="SUPFAM" id="SSF52540">
    <property type="entry name" value="P-loop containing nucleoside triphosphate hydrolases"/>
    <property type="match status" value="1"/>
</dbReference>
<dbReference type="EMBL" id="BMHV01000023">
    <property type="protein sequence ID" value="GGF72100.1"/>
    <property type="molecule type" value="Genomic_DNA"/>
</dbReference>
<dbReference type="Proteomes" id="UP000632498">
    <property type="component" value="Unassembled WGS sequence"/>
</dbReference>
<gene>
    <name evidence="10" type="ORF">GCM10011332_27590</name>
</gene>
<reference evidence="10" key="1">
    <citation type="journal article" date="2014" name="Int. J. Syst. Evol. Microbiol.">
        <title>Complete genome sequence of Corynebacterium casei LMG S-19264T (=DSM 44701T), isolated from a smear-ripened cheese.</title>
        <authorList>
            <consortium name="US DOE Joint Genome Institute (JGI-PGF)"/>
            <person name="Walter F."/>
            <person name="Albersmeier A."/>
            <person name="Kalinowski J."/>
            <person name="Ruckert C."/>
        </authorList>
    </citation>
    <scope>NUCLEOTIDE SEQUENCE</scope>
    <source>
        <strain evidence="10">CGMCC 1.15254</strain>
    </source>
</reference>
<evidence type="ECO:0000256" key="3">
    <source>
        <dbReference type="ARBA" id="ARBA00022741"/>
    </source>
</evidence>
<feature type="transmembrane region" description="Helical" evidence="7">
    <location>
        <begin position="160"/>
        <end position="180"/>
    </location>
</feature>
<dbReference type="SUPFAM" id="SSF90123">
    <property type="entry name" value="ABC transporter transmembrane region"/>
    <property type="match status" value="1"/>
</dbReference>
<dbReference type="PANTHER" id="PTHR43394:SF1">
    <property type="entry name" value="ATP-BINDING CASSETTE SUB-FAMILY B MEMBER 10, MITOCHONDRIAL"/>
    <property type="match status" value="1"/>
</dbReference>
<name>A0A917FD50_9PROT</name>
<feature type="transmembrane region" description="Helical" evidence="7">
    <location>
        <begin position="131"/>
        <end position="154"/>
    </location>
</feature>
<organism evidence="10 11">
    <name type="scientific">Terasakiella brassicae</name>
    <dbReference type="NCBI Taxonomy" id="1634917"/>
    <lineage>
        <taxon>Bacteria</taxon>
        <taxon>Pseudomonadati</taxon>
        <taxon>Pseudomonadota</taxon>
        <taxon>Alphaproteobacteria</taxon>
        <taxon>Rhodospirillales</taxon>
        <taxon>Terasakiellaceae</taxon>
        <taxon>Terasakiella</taxon>
    </lineage>
</organism>
<evidence type="ECO:0000256" key="4">
    <source>
        <dbReference type="ARBA" id="ARBA00022840"/>
    </source>
</evidence>
<dbReference type="Pfam" id="PF00005">
    <property type="entry name" value="ABC_tran"/>
    <property type="match status" value="1"/>
</dbReference>
<dbReference type="InterPro" id="IPR003593">
    <property type="entry name" value="AAA+_ATPase"/>
</dbReference>
<comment type="subcellular location">
    <subcellularLocation>
        <location evidence="1">Cell membrane</location>
        <topology evidence="1">Multi-pass membrane protein</topology>
    </subcellularLocation>
</comment>
<comment type="caution">
    <text evidence="10">The sequence shown here is derived from an EMBL/GenBank/DDBJ whole genome shotgun (WGS) entry which is preliminary data.</text>
</comment>
<proteinExistence type="predicted"/>
<sequence length="567" mass="61720">MEQDGEKGLFRSIFAPLFPLLGEIFAATLVINILAFAIPVFVLQVYDRVIAQAGLSTLQGLVIGMAGVIIFDFVLRQARSGLLQHAAMRIDATLAKRLFEKFTRIPLRILEHRPSAFWQSLFHDVDNIRTALSGIAAILLADLPFSVIGIVLIVALAKPLAWALLIIVPLFILLAFVSSLSARSSTTEERSATMRRDALVSEMIANRTTVKALGLGSYLGTIWEERQARTIDSSIQKAARADRYHNLAKTLLLSSTVTLTGFGAIAIINQELTVGALIAANMLVSRILQPLNQLVLQWKALSAARQSFHRVKKVLDYPEDSQNATLDLPRPQGKIILEGVSYSFGDQENAPVLKGVTASLGASGLHAIVGPNGSGKSTLLKLMRGLYTPQAGRILLDEGDMIQFSEAEKLNWFGYLPQDTRLLSGTIKDNLSMGITVPSDETIAKATKTIGLHDEIMAMKNGYSTQVGEHGENLSGGLRQRLALARTLVNDPVVLLLDEPSNNLDSHAEMALARLLKKLSKSRTVIMVTHSMTLLEAADSIMVLERGQIRAGGKARDVLSRLRGARP</sequence>
<dbReference type="InterPro" id="IPR003439">
    <property type="entry name" value="ABC_transporter-like_ATP-bd"/>
</dbReference>
<evidence type="ECO:0000313" key="10">
    <source>
        <dbReference type="EMBL" id="GGF72100.1"/>
    </source>
</evidence>